<feature type="transmembrane region" description="Helical" evidence="9">
    <location>
        <begin position="142"/>
        <end position="162"/>
    </location>
</feature>
<dbReference type="HOGENOM" id="CLU_033621_1_0_0"/>
<organism evidence="12 13">
    <name type="scientific">Aminobacterium colombiense (strain DSM 12261 / ALA-1)</name>
    <dbReference type="NCBI Taxonomy" id="572547"/>
    <lineage>
        <taxon>Bacteria</taxon>
        <taxon>Thermotogati</taxon>
        <taxon>Synergistota</taxon>
        <taxon>Synergistia</taxon>
        <taxon>Synergistales</taxon>
        <taxon>Aminobacteriaceae</taxon>
        <taxon>Aminobacterium</taxon>
    </lineage>
</organism>
<keyword evidence="3 9" id="KW-0813">Transport</keyword>
<dbReference type="EMBL" id="CP001997">
    <property type="protein sequence ID" value="ADE56191.1"/>
    <property type="molecule type" value="Genomic_DNA"/>
</dbReference>
<evidence type="ECO:0000256" key="9">
    <source>
        <dbReference type="RuleBase" id="RU363032"/>
    </source>
</evidence>
<evidence type="ECO:0000256" key="6">
    <source>
        <dbReference type="ARBA" id="ARBA00022692"/>
    </source>
</evidence>
<feature type="transmembrane region" description="Helical" evidence="9">
    <location>
        <begin position="255"/>
        <end position="279"/>
    </location>
</feature>
<reference evidence="12 13" key="1">
    <citation type="journal article" date="2010" name="Stand. Genomic Sci.">
        <title>Complete genome sequence of Aminobacterium colombiense type strain (ALA-1).</title>
        <authorList>
            <person name="Chertkov O."/>
            <person name="Sikorski J."/>
            <person name="Brambilla E."/>
            <person name="Lapidus A."/>
            <person name="Copeland A."/>
            <person name="Glavina Del Rio T."/>
            <person name="Nolan M."/>
            <person name="Lucas S."/>
            <person name="Tice H."/>
            <person name="Cheng J.F."/>
            <person name="Han C."/>
            <person name="Detter J.C."/>
            <person name="Bruce D."/>
            <person name="Tapia R."/>
            <person name="Goodwin L."/>
            <person name="Pitluck S."/>
            <person name="Liolios K."/>
            <person name="Ivanova N."/>
            <person name="Mavromatis K."/>
            <person name="Ovchinnikova G."/>
            <person name="Pati A."/>
            <person name="Chen A."/>
            <person name="Palaniappan K."/>
            <person name="Land M."/>
            <person name="Hauser L."/>
            <person name="Chang Y.J."/>
            <person name="Jeffries C.D."/>
            <person name="Spring S."/>
            <person name="Rohde M."/>
            <person name="Goker M."/>
            <person name="Bristow J."/>
            <person name="Eisen J.A."/>
            <person name="Markowitz V."/>
            <person name="Hugenholtz P."/>
            <person name="Kyrpides N.C."/>
            <person name="Klenk H.P."/>
        </authorList>
    </citation>
    <scope>NUCLEOTIDE SEQUENCE [LARGE SCALE GENOMIC DNA]</scope>
    <source>
        <strain evidence="13">DSM 12261 / ALA-1</strain>
    </source>
</reference>
<dbReference type="SUPFAM" id="SSF161098">
    <property type="entry name" value="MetI-like"/>
    <property type="match status" value="1"/>
</dbReference>
<comment type="similarity">
    <text evidence="2 10">Belongs to the binding-protein-dependent transport system permease family. CysTW subfamily.</text>
</comment>
<dbReference type="STRING" id="572547.Amico_0043"/>
<evidence type="ECO:0000256" key="5">
    <source>
        <dbReference type="ARBA" id="ARBA00022592"/>
    </source>
</evidence>
<dbReference type="NCBIfam" id="TIGR02138">
    <property type="entry name" value="phosphate_pstC"/>
    <property type="match status" value="1"/>
</dbReference>
<dbReference type="GO" id="GO:0005315">
    <property type="term" value="F:phosphate transmembrane transporter activity"/>
    <property type="evidence" value="ECO:0007669"/>
    <property type="project" value="InterPro"/>
</dbReference>
<evidence type="ECO:0000313" key="13">
    <source>
        <dbReference type="Proteomes" id="UP000002366"/>
    </source>
</evidence>
<dbReference type="PROSITE" id="PS50928">
    <property type="entry name" value="ABC_TM1"/>
    <property type="match status" value="1"/>
</dbReference>
<keyword evidence="5 10" id="KW-0592">Phosphate transport</keyword>
<dbReference type="eggNOG" id="COG0573">
    <property type="taxonomic scope" value="Bacteria"/>
</dbReference>
<keyword evidence="7 9" id="KW-1133">Transmembrane helix</keyword>
<evidence type="ECO:0000259" key="11">
    <source>
        <dbReference type="PROSITE" id="PS50928"/>
    </source>
</evidence>
<evidence type="ECO:0000256" key="8">
    <source>
        <dbReference type="ARBA" id="ARBA00023136"/>
    </source>
</evidence>
<feature type="transmembrane region" description="Helical" evidence="9">
    <location>
        <begin position="61"/>
        <end position="94"/>
    </location>
</feature>
<evidence type="ECO:0000256" key="4">
    <source>
        <dbReference type="ARBA" id="ARBA00022475"/>
    </source>
</evidence>
<keyword evidence="13" id="KW-1185">Reference proteome</keyword>
<feature type="transmembrane region" description="Helical" evidence="9">
    <location>
        <begin position="198"/>
        <end position="221"/>
    </location>
</feature>
<gene>
    <name evidence="12" type="ordered locus">Amico_0043</name>
</gene>
<dbReference type="InterPro" id="IPR000515">
    <property type="entry name" value="MetI-like"/>
</dbReference>
<dbReference type="Pfam" id="PF00528">
    <property type="entry name" value="BPD_transp_1"/>
    <property type="match status" value="1"/>
</dbReference>
<dbReference type="CDD" id="cd06261">
    <property type="entry name" value="TM_PBP2"/>
    <property type="match status" value="1"/>
</dbReference>
<dbReference type="Proteomes" id="UP000002366">
    <property type="component" value="Chromosome"/>
</dbReference>
<dbReference type="GO" id="GO:0006817">
    <property type="term" value="P:phosphate ion transport"/>
    <property type="evidence" value="ECO:0007669"/>
    <property type="project" value="UniProtKB-KW"/>
</dbReference>
<evidence type="ECO:0000256" key="2">
    <source>
        <dbReference type="ARBA" id="ARBA00007069"/>
    </source>
</evidence>
<evidence type="ECO:0000256" key="10">
    <source>
        <dbReference type="RuleBase" id="RU363054"/>
    </source>
</evidence>
<evidence type="ECO:0000256" key="7">
    <source>
        <dbReference type="ARBA" id="ARBA00022989"/>
    </source>
</evidence>
<proteinExistence type="inferred from homology"/>
<dbReference type="KEGG" id="aco:Amico_0043"/>
<dbReference type="PANTHER" id="PTHR30425">
    <property type="entry name" value="PHOSPHATE TRANSPORT SYSTEM PERMEASE PROTEIN PST"/>
    <property type="match status" value="1"/>
</dbReference>
<evidence type="ECO:0000313" key="12">
    <source>
        <dbReference type="EMBL" id="ADE56191.1"/>
    </source>
</evidence>
<sequence length="289" mass="32163">MKKELIFVWACKALTLLAVSFLFFIFLFIAKESFMFFQKTPLLHFLTGSRWNPMADPPAFGLLPMIFATVYVSLLATAIALPIGVGMAIILSVLAPPKIQWLLLPLIDLMAGIPSVVYGFAGLMIIVKFFETHFSWSSGESVLAGGILLAIMILPYVVSTCYESMIKVLHHYERASRALSVSKWHMMRYLVIPTAKKAIFAALILSLSRAMGETMAVMMVIGNSPIFPHLFRKAETIPALIALEMGGAVVGSLHYQALFAAGLILMLVLFTFNSFFFFIRKHIDEGIKW</sequence>
<comment type="function">
    <text evidence="10">Part of the binding-protein-dependent transport system for phosphate; probably responsible for the translocation of the substrate across the membrane.</text>
</comment>
<dbReference type="AlphaFoldDB" id="D5ECA9"/>
<name>D5ECA9_AMICL</name>
<keyword evidence="8 9" id="KW-0472">Membrane</keyword>
<protein>
    <recommendedName>
        <fullName evidence="10">Phosphate transport system permease protein</fullName>
    </recommendedName>
</protein>
<feature type="domain" description="ABC transmembrane type-1" evidence="11">
    <location>
        <begin position="66"/>
        <end position="276"/>
    </location>
</feature>
<dbReference type="RefSeq" id="WP_013047457.1">
    <property type="nucleotide sequence ID" value="NC_014011.1"/>
</dbReference>
<comment type="subcellular location">
    <subcellularLocation>
        <location evidence="1 9">Cell membrane</location>
        <topology evidence="1 9">Multi-pass membrane protein</topology>
    </subcellularLocation>
</comment>
<keyword evidence="6 9" id="KW-0812">Transmembrane</keyword>
<evidence type="ECO:0000256" key="1">
    <source>
        <dbReference type="ARBA" id="ARBA00004651"/>
    </source>
</evidence>
<dbReference type="InterPro" id="IPR011864">
    <property type="entry name" value="Phosphate_PstC"/>
</dbReference>
<feature type="transmembrane region" description="Helical" evidence="9">
    <location>
        <begin position="7"/>
        <end position="30"/>
    </location>
</feature>
<dbReference type="InterPro" id="IPR051124">
    <property type="entry name" value="Phosphate_Transport_Permease"/>
</dbReference>
<dbReference type="Gene3D" id="1.10.3720.10">
    <property type="entry name" value="MetI-like"/>
    <property type="match status" value="1"/>
</dbReference>
<dbReference type="GO" id="GO:0005886">
    <property type="term" value="C:plasma membrane"/>
    <property type="evidence" value="ECO:0007669"/>
    <property type="project" value="UniProtKB-SubCell"/>
</dbReference>
<evidence type="ECO:0000256" key="3">
    <source>
        <dbReference type="ARBA" id="ARBA00022448"/>
    </source>
</evidence>
<feature type="transmembrane region" description="Helical" evidence="9">
    <location>
        <begin position="106"/>
        <end position="130"/>
    </location>
</feature>
<dbReference type="OrthoDB" id="9785113at2"/>
<accession>D5ECA9</accession>
<keyword evidence="4 10" id="KW-1003">Cell membrane</keyword>
<dbReference type="InterPro" id="IPR035906">
    <property type="entry name" value="MetI-like_sf"/>
</dbReference>
<dbReference type="PANTHER" id="PTHR30425:SF1">
    <property type="entry name" value="PHOSPHATE TRANSPORT SYSTEM PERMEASE PROTEIN PSTC"/>
    <property type="match status" value="1"/>
</dbReference>